<dbReference type="Proteomes" id="UP001306508">
    <property type="component" value="Unassembled WGS sequence"/>
</dbReference>
<reference evidence="4" key="1">
    <citation type="submission" date="2023-07" db="EMBL/GenBank/DDBJ databases">
        <title>A draft genome of Kazachstania heterogenica Y-27499.</title>
        <authorList>
            <person name="Donic C."/>
            <person name="Kralova J.S."/>
            <person name="Fidel L."/>
            <person name="Ben-Dor S."/>
            <person name="Jung S."/>
        </authorList>
    </citation>
    <scope>NUCLEOTIDE SEQUENCE [LARGE SCALE GENOMIC DNA]</scope>
    <source>
        <strain evidence="4">Y27499</strain>
    </source>
</reference>
<organism evidence="3 4">
    <name type="scientific">Arxiozyma heterogenica</name>
    <dbReference type="NCBI Taxonomy" id="278026"/>
    <lineage>
        <taxon>Eukaryota</taxon>
        <taxon>Fungi</taxon>
        <taxon>Dikarya</taxon>
        <taxon>Ascomycota</taxon>
        <taxon>Saccharomycotina</taxon>
        <taxon>Saccharomycetes</taxon>
        <taxon>Saccharomycetales</taxon>
        <taxon>Saccharomycetaceae</taxon>
        <taxon>Arxiozyma</taxon>
    </lineage>
</organism>
<feature type="compositionally biased region" description="Polar residues" evidence="1">
    <location>
        <begin position="176"/>
        <end position="185"/>
    </location>
</feature>
<feature type="compositionally biased region" description="Basic and acidic residues" evidence="1">
    <location>
        <begin position="186"/>
        <end position="198"/>
    </location>
</feature>
<gene>
    <name evidence="3" type="ORF">RI543_002178</name>
</gene>
<feature type="domain" description="Rad21/Rec8-like protein N-terminal" evidence="2">
    <location>
        <begin position="15"/>
        <end position="61"/>
    </location>
</feature>
<accession>A0AAN7ZY35</accession>
<dbReference type="AlphaFoldDB" id="A0AAN7ZY35"/>
<name>A0AAN7ZY35_9SACH</name>
<sequence length="528" mass="61334">MPVSSSKRKLDKADSHPLQLKQISHLLYGISLCYCKKSDFVLEDLSVLLTQIHKSFAKSLQIKKKDFLNELRNYNILPNPSEDISDHQNVVRNFTLEELPVDFSLDLNFEDIISQQGTTRSTSSLTYKNNQDIRFREEARYFGEETNFTNEEVDSVINFDLEISSNKTEHKIASKIQHNQNPTSNLERKRKPDSEGHKNRGILKKIKLDSKISMLTETLKINHEAYVEIMERSKRKFGKNISKTGRQLFFSNDNTTKLVNKCWNFLLSKDLYSFLHKPIPYSSSRSNEYVDNIDTGRKLVNLSERSNLFLDNEDHELFRQDESIANNMLFHLDQIEEDLNEANLIPYSESIENDLEFMRHPLNLLPSSIGNYSTRTSSNNSAQRKTDFIDVLKLSKNTNNTIINEKDQYKSLLDTPENKIQKNLDKLRNCQSEKFYSYLYSKFCEMKDSTVERDVSIDTLLNNGLPFNYIIPDKIEDFETKGFVPMRKQLAANAFFSLLDLASQDIIDLKVSKFVSIPITLETFHIIM</sequence>
<feature type="region of interest" description="Disordered" evidence="1">
    <location>
        <begin position="174"/>
        <end position="200"/>
    </location>
</feature>
<proteinExistence type="predicted"/>
<dbReference type="InterPro" id="IPR006910">
    <property type="entry name" value="Rad21_Rec8_N"/>
</dbReference>
<dbReference type="Pfam" id="PF04825">
    <property type="entry name" value="Rad21_Rec8_N"/>
    <property type="match status" value="1"/>
</dbReference>
<keyword evidence="4" id="KW-1185">Reference proteome</keyword>
<evidence type="ECO:0000313" key="4">
    <source>
        <dbReference type="Proteomes" id="UP001306508"/>
    </source>
</evidence>
<protein>
    <recommendedName>
        <fullName evidence="2">Rad21/Rec8-like protein N-terminal domain-containing protein</fullName>
    </recommendedName>
</protein>
<evidence type="ECO:0000256" key="1">
    <source>
        <dbReference type="SAM" id="MobiDB-lite"/>
    </source>
</evidence>
<dbReference type="EMBL" id="JAWIZZ010000041">
    <property type="protein sequence ID" value="KAK5780421.1"/>
    <property type="molecule type" value="Genomic_DNA"/>
</dbReference>
<evidence type="ECO:0000259" key="2">
    <source>
        <dbReference type="Pfam" id="PF04825"/>
    </source>
</evidence>
<evidence type="ECO:0000313" key="3">
    <source>
        <dbReference type="EMBL" id="KAK5780421.1"/>
    </source>
</evidence>
<comment type="caution">
    <text evidence="3">The sequence shown here is derived from an EMBL/GenBank/DDBJ whole genome shotgun (WGS) entry which is preliminary data.</text>
</comment>